<dbReference type="CDD" id="cd01837">
    <property type="entry name" value="SGNH_plant_lipase_like"/>
    <property type="match status" value="1"/>
</dbReference>
<keyword evidence="3" id="KW-0443">Lipid metabolism</keyword>
<protein>
    <recommendedName>
        <fullName evidence="7">GDSL esterase/lipase</fullName>
    </recommendedName>
</protein>
<organism evidence="5 6">
    <name type="scientific">Linum trigynum</name>
    <dbReference type="NCBI Taxonomy" id="586398"/>
    <lineage>
        <taxon>Eukaryota</taxon>
        <taxon>Viridiplantae</taxon>
        <taxon>Streptophyta</taxon>
        <taxon>Embryophyta</taxon>
        <taxon>Tracheophyta</taxon>
        <taxon>Spermatophyta</taxon>
        <taxon>Magnoliopsida</taxon>
        <taxon>eudicotyledons</taxon>
        <taxon>Gunneridae</taxon>
        <taxon>Pentapetalae</taxon>
        <taxon>rosids</taxon>
        <taxon>fabids</taxon>
        <taxon>Malpighiales</taxon>
        <taxon>Linaceae</taxon>
        <taxon>Linum</taxon>
    </lineage>
</organism>
<dbReference type="GO" id="GO:0016788">
    <property type="term" value="F:hydrolase activity, acting on ester bonds"/>
    <property type="evidence" value="ECO:0007669"/>
    <property type="project" value="InterPro"/>
</dbReference>
<proteinExistence type="inferred from homology"/>
<dbReference type="Gene3D" id="3.40.50.1110">
    <property type="entry name" value="SGNH hydrolase"/>
    <property type="match status" value="1"/>
</dbReference>
<evidence type="ECO:0008006" key="7">
    <source>
        <dbReference type="Google" id="ProtNLM"/>
    </source>
</evidence>
<feature type="signal peptide" evidence="4">
    <location>
        <begin position="1"/>
        <end position="20"/>
    </location>
</feature>
<evidence type="ECO:0000256" key="3">
    <source>
        <dbReference type="ARBA" id="ARBA00022963"/>
    </source>
</evidence>
<keyword evidence="4" id="KW-0732">Signal</keyword>
<sequence>MRISAAATSLLAAVTVLVLAARVSTTTPAPAPATAPASAPAPGPSAQESVPARAFLVFGDSLVDSGNNNYLITTARADSPPNGIDYPHQQPTGRFSNGLNFPDLIAEALELESPLPFLNPDLKGKKLLAGANFASAGIGVLNDTGFQFVTVLKMYEQLGMFLEYKHRLAALLGPAKAQEVVSNAVILITCGGNDFVNNYFLTPVAPRRKQYTLPDFCSYVMSEYKKHLLALYGLGARRIVVTGTGPLGCIPAELAFYGSMNGECADEPQEAAKMFNPKLFDLVDELNRDIGEDVFISANAFSLKMDMIEKPEQYGFKTSKVACCGQGMYNGLGMCTEMSNLCSNREEYVFWDPYHPTEKALRIMVKKLMNASTDHIRPMNLSTMMAVDAAAAADRAIN</sequence>
<evidence type="ECO:0000256" key="2">
    <source>
        <dbReference type="ARBA" id="ARBA00022801"/>
    </source>
</evidence>
<accession>A0AAV2D091</accession>
<evidence type="ECO:0000313" key="6">
    <source>
        <dbReference type="Proteomes" id="UP001497516"/>
    </source>
</evidence>
<dbReference type="InterPro" id="IPR036514">
    <property type="entry name" value="SGNH_hydro_sf"/>
</dbReference>
<dbReference type="InterPro" id="IPR051058">
    <property type="entry name" value="GDSL_Est/Lipase"/>
</dbReference>
<evidence type="ECO:0000313" key="5">
    <source>
        <dbReference type="EMBL" id="CAL1361568.1"/>
    </source>
</evidence>
<dbReference type="Pfam" id="PF00657">
    <property type="entry name" value="Lipase_GDSL"/>
    <property type="match status" value="1"/>
</dbReference>
<gene>
    <name evidence="5" type="ORF">LTRI10_LOCUS8937</name>
</gene>
<evidence type="ECO:0000256" key="1">
    <source>
        <dbReference type="ARBA" id="ARBA00008668"/>
    </source>
</evidence>
<dbReference type="PANTHER" id="PTHR45648:SF157">
    <property type="entry name" value="GDSL ESTERASE_LIPASE"/>
    <property type="match status" value="1"/>
</dbReference>
<dbReference type="EMBL" id="OZ034814">
    <property type="protein sequence ID" value="CAL1361568.1"/>
    <property type="molecule type" value="Genomic_DNA"/>
</dbReference>
<keyword evidence="3" id="KW-0442">Lipid degradation</keyword>
<comment type="similarity">
    <text evidence="1">Belongs to the 'GDSL' lipolytic enzyme family.</text>
</comment>
<name>A0AAV2D091_9ROSI</name>
<reference evidence="5 6" key="1">
    <citation type="submission" date="2024-04" db="EMBL/GenBank/DDBJ databases">
        <authorList>
            <person name="Fracassetti M."/>
        </authorList>
    </citation>
    <scope>NUCLEOTIDE SEQUENCE [LARGE SCALE GENOMIC DNA]</scope>
</reference>
<dbReference type="InterPro" id="IPR035669">
    <property type="entry name" value="SGNH_plant_lipase-like"/>
</dbReference>
<evidence type="ECO:0000256" key="4">
    <source>
        <dbReference type="SAM" id="SignalP"/>
    </source>
</evidence>
<keyword evidence="2" id="KW-0378">Hydrolase</keyword>
<dbReference type="GO" id="GO:0016042">
    <property type="term" value="P:lipid catabolic process"/>
    <property type="evidence" value="ECO:0007669"/>
    <property type="project" value="UniProtKB-KW"/>
</dbReference>
<feature type="chain" id="PRO_5043415977" description="GDSL esterase/lipase" evidence="4">
    <location>
        <begin position="21"/>
        <end position="398"/>
    </location>
</feature>
<dbReference type="InterPro" id="IPR001087">
    <property type="entry name" value="GDSL"/>
</dbReference>
<keyword evidence="6" id="KW-1185">Reference proteome</keyword>
<dbReference type="PANTHER" id="PTHR45648">
    <property type="entry name" value="GDSL LIPASE/ACYLHYDROLASE FAMILY PROTEIN (AFU_ORTHOLOGUE AFUA_4G14700)"/>
    <property type="match status" value="1"/>
</dbReference>
<dbReference type="Proteomes" id="UP001497516">
    <property type="component" value="Chromosome 10"/>
</dbReference>
<dbReference type="AlphaFoldDB" id="A0AAV2D091"/>
<dbReference type="SUPFAM" id="SSF52266">
    <property type="entry name" value="SGNH hydrolase"/>
    <property type="match status" value="1"/>
</dbReference>